<gene>
    <name evidence="1" type="ORF">PSU93_09360</name>
</gene>
<evidence type="ECO:0000313" key="2">
    <source>
        <dbReference type="Proteomes" id="UP001160519"/>
    </source>
</evidence>
<protein>
    <submittedName>
        <fullName evidence="1">DUF935 domain-containing protein</fullName>
    </submittedName>
</protein>
<comment type="caution">
    <text evidence="1">The sequence shown here is derived from an EMBL/GenBank/DDBJ whole genome shotgun (WGS) entry which is preliminary data.</text>
</comment>
<dbReference type="Proteomes" id="UP001160519">
    <property type="component" value="Unassembled WGS sequence"/>
</dbReference>
<reference evidence="1" key="1">
    <citation type="submission" date="2023-01" db="EMBL/GenBank/DDBJ databases">
        <title>Biogeochemical cycle of methane in antarctic sediments.</title>
        <authorList>
            <person name="Roldan D.M."/>
            <person name="Menes R.J."/>
        </authorList>
    </citation>
    <scope>NUCLEOTIDE SEQUENCE [LARGE SCALE GENOMIC DNA]</scope>
    <source>
        <strain evidence="1">K-2018 MAG008</strain>
    </source>
</reference>
<evidence type="ECO:0000313" key="1">
    <source>
        <dbReference type="EMBL" id="MDI1231343.1"/>
    </source>
</evidence>
<dbReference type="Pfam" id="PF06074">
    <property type="entry name" value="Portal_Mu"/>
    <property type="match status" value="1"/>
</dbReference>
<name>A0AA43Q8Q4_9GAMM</name>
<proteinExistence type="predicted"/>
<organism evidence="1 2">
    <name type="scientific">Candidatus Methylobacter titanis</name>
    <dbReference type="NCBI Taxonomy" id="3053457"/>
    <lineage>
        <taxon>Bacteria</taxon>
        <taxon>Pseudomonadati</taxon>
        <taxon>Pseudomonadota</taxon>
        <taxon>Gammaproteobacteria</taxon>
        <taxon>Methylococcales</taxon>
        <taxon>Methylococcaceae</taxon>
        <taxon>Methylobacter</taxon>
    </lineage>
</organism>
<dbReference type="AlphaFoldDB" id="A0AA43Q8Q4"/>
<sequence length="541" mass="58401">MQRVSKIVDAQGQPIQITDSLHGDQTAQLGFIGREFENHPSSGLTPARLAAILTRGEQGELADQCDLFEDMEEKDGHIFAEMSKRKRALLGLNWQIVPPRHATAQETAAAEQLSEWLLNMGDFEDRLFDLADAIGKGYSMLEIAWSKQAGVMLPTLSHRPARWFMTDATGDRDVLLLRNEIGQGDALWPFGWVRHVHKCKSGYVGRSGLHRVLAWPFLFKNYSVRDLAEFLEIYGIPARLGTYPSGSSEEEKATLLRAVVSVGHNAAGIMPEGMMMEFKEAAKGASGPFQAMIEWCESIQSKAILGGTLSATAANTGLGSGQADVQNEVRHDLMRSDARQIAGTLTRDLLWPMLALNITGIAPGRAPRFDFITQEEEDITARATRDKLLFDMGYKLSAARVAEVYGEGYEAAASPPVGVDSSVLATKGAATDRLAAGTVGAESSALALPKVGALGEVPATDIDPTPMTAMTEQLAVDAGASIKAIVDQVAAMAVKAESLEVFRDRLLESYGDLDNSRLTRVMALAFAAADLSGRFDVSEGS</sequence>
<keyword evidence="2" id="KW-1185">Reference proteome</keyword>
<accession>A0AA43Q8Q4</accession>
<dbReference type="InterPro" id="IPR009279">
    <property type="entry name" value="Portal_Mu"/>
</dbReference>
<dbReference type="EMBL" id="JAQSDF010000027">
    <property type="protein sequence ID" value="MDI1231343.1"/>
    <property type="molecule type" value="Genomic_DNA"/>
</dbReference>